<name>X0UA14_9ZZZZ</name>
<feature type="non-terminal residue" evidence="2">
    <location>
        <position position="1"/>
    </location>
</feature>
<feature type="compositionally biased region" description="Gly residues" evidence="1">
    <location>
        <begin position="80"/>
        <end position="91"/>
    </location>
</feature>
<accession>X0UA14</accession>
<sequence length="175" mass="18756">LAQMASKMGQAADAMNKGDSKGAAAALGQMAADLDSMQQQMDEFAMLADLQDQISMAKASMNCKQCQGAGCMACQGMGNGMGNGMGQGQGSGDRPEEKNDTKIRNSLVRQNPKGGKAVMTDLVDGRNSKGQVREQIKMELGNAELQDSDPLTDQHLPKAHREHAREYFDAFRGDQ</sequence>
<gene>
    <name evidence="2" type="ORF">S01H1_34310</name>
</gene>
<evidence type="ECO:0000313" key="2">
    <source>
        <dbReference type="EMBL" id="GAG02674.1"/>
    </source>
</evidence>
<dbReference type="EMBL" id="BARS01021358">
    <property type="protein sequence ID" value="GAG02674.1"/>
    <property type="molecule type" value="Genomic_DNA"/>
</dbReference>
<proteinExistence type="predicted"/>
<protein>
    <submittedName>
        <fullName evidence="2">Uncharacterized protein</fullName>
    </submittedName>
</protein>
<organism evidence="2">
    <name type="scientific">marine sediment metagenome</name>
    <dbReference type="NCBI Taxonomy" id="412755"/>
    <lineage>
        <taxon>unclassified sequences</taxon>
        <taxon>metagenomes</taxon>
        <taxon>ecological metagenomes</taxon>
    </lineage>
</organism>
<feature type="region of interest" description="Disordered" evidence="1">
    <location>
        <begin position="80"/>
        <end position="120"/>
    </location>
</feature>
<reference evidence="2" key="1">
    <citation type="journal article" date="2014" name="Front. Microbiol.">
        <title>High frequency of phylogenetically diverse reductive dehalogenase-homologous genes in deep subseafloor sedimentary metagenomes.</title>
        <authorList>
            <person name="Kawai M."/>
            <person name="Futagami T."/>
            <person name="Toyoda A."/>
            <person name="Takaki Y."/>
            <person name="Nishi S."/>
            <person name="Hori S."/>
            <person name="Arai W."/>
            <person name="Tsubouchi T."/>
            <person name="Morono Y."/>
            <person name="Uchiyama I."/>
            <person name="Ito T."/>
            <person name="Fujiyama A."/>
            <person name="Inagaki F."/>
            <person name="Takami H."/>
        </authorList>
    </citation>
    <scope>NUCLEOTIDE SEQUENCE</scope>
    <source>
        <strain evidence="2">Expedition CK06-06</strain>
    </source>
</reference>
<dbReference type="AlphaFoldDB" id="X0UA14"/>
<evidence type="ECO:0000256" key="1">
    <source>
        <dbReference type="SAM" id="MobiDB-lite"/>
    </source>
</evidence>
<comment type="caution">
    <text evidence="2">The sequence shown here is derived from an EMBL/GenBank/DDBJ whole genome shotgun (WGS) entry which is preliminary data.</text>
</comment>
<feature type="compositionally biased region" description="Basic and acidic residues" evidence="1">
    <location>
        <begin position="93"/>
        <end position="103"/>
    </location>
</feature>